<dbReference type="EMBL" id="CP086714">
    <property type="protein sequence ID" value="WOO77037.1"/>
    <property type="molecule type" value="Genomic_DNA"/>
</dbReference>
<name>A0AAF1BF89_9TREE</name>
<dbReference type="GO" id="GO:0008506">
    <property type="term" value="F:sucrose:proton symporter activity"/>
    <property type="evidence" value="ECO:0007669"/>
    <property type="project" value="TreeGrafter"/>
</dbReference>
<feature type="transmembrane region" description="Helical" evidence="7">
    <location>
        <begin position="183"/>
        <end position="204"/>
    </location>
</feature>
<dbReference type="PANTHER" id="PTHR19432">
    <property type="entry name" value="SUGAR TRANSPORTER"/>
    <property type="match status" value="1"/>
</dbReference>
<feature type="transmembrane region" description="Helical" evidence="7">
    <location>
        <begin position="75"/>
        <end position="98"/>
    </location>
</feature>
<comment type="subcellular location">
    <subcellularLocation>
        <location evidence="1">Membrane</location>
        <topology evidence="1">Multi-pass membrane protein</topology>
    </subcellularLocation>
</comment>
<feature type="transmembrane region" description="Helical" evidence="7">
    <location>
        <begin position="605"/>
        <end position="626"/>
    </location>
</feature>
<keyword evidence="4 7" id="KW-1133">Transmembrane helix</keyword>
<feature type="transmembrane region" description="Helical" evidence="7">
    <location>
        <begin position="216"/>
        <end position="238"/>
    </location>
</feature>
<dbReference type="GeneID" id="87803895"/>
<keyword evidence="3 7" id="KW-0812">Transmembrane</keyword>
<feature type="compositionally biased region" description="Polar residues" evidence="6">
    <location>
        <begin position="582"/>
        <end position="592"/>
    </location>
</feature>
<feature type="transmembrane region" description="Helical" evidence="7">
    <location>
        <begin position="452"/>
        <end position="480"/>
    </location>
</feature>
<keyword evidence="9" id="KW-1185">Reference proteome</keyword>
<feature type="transmembrane region" description="Helical" evidence="7">
    <location>
        <begin position="669"/>
        <end position="689"/>
    </location>
</feature>
<dbReference type="SUPFAM" id="SSF103473">
    <property type="entry name" value="MFS general substrate transporter"/>
    <property type="match status" value="1"/>
</dbReference>
<dbReference type="Pfam" id="PF13347">
    <property type="entry name" value="MFS_2"/>
    <property type="match status" value="1"/>
</dbReference>
<proteinExistence type="predicted"/>
<evidence type="ECO:0000256" key="3">
    <source>
        <dbReference type="ARBA" id="ARBA00022692"/>
    </source>
</evidence>
<evidence type="ECO:0000313" key="8">
    <source>
        <dbReference type="EMBL" id="WOO77037.1"/>
    </source>
</evidence>
<keyword evidence="2" id="KW-0813">Transport</keyword>
<gene>
    <name evidence="8" type="primary">sut1_1</name>
    <name evidence="8" type="ORF">LOC62_01G000637</name>
</gene>
<sequence>MTGAHFYPVTGADDDAELAVERHGVQWVGTPGVKGPSWAKLPLLTVGMLGTQVVWSIEMAYASPFLIELGLSKSWMSLVFMAGPLSGLIMQPLVGAYADRSRSRFGRRRPFMLIGSGIAAFGMVLLGWCREIAGWFGLGKWAPIVLAVIAIYLIDFSINAVMSTDRALIVDTLPPSQQENGNAWGSRMMGAGALAGFFVGNIQLPSIMPLLGNTQLQILSFLTSVVLLMCHVSTSWAVTERVLLRDDREQSKSGLLSSIRAIWANIFSLPPGIRMICFIQFFAQLGWYPVMFFTSIWVSDIYRESNAQGDLSDKEFREAAERAGSRALFFQAVVTIIVSIGAPLLVSQSGVQAVSPTSEYAPVHRGEDGEEEEDGVSTPNSAVYKHELEVRSSSWKQRAAAAVDDAVRAIKTGSAWALPIQWLTLVRLWWMAQVLFAVTMALTMFTTTVGGAYFLIGITGVSWALTQWAPFALIGELVLIDGTRDQTAMQHLRNASTASVVFEHHDEADPLRSSVTRRRSHETVDANGPPPFDASVPPTRPKVAIPPGADESDDFGNDTTVILRHSDDFSVASQEDLRSPLNRASPTEGSSTADKAGIILGIHNVFIVLPQFVSTAISSLVFAIMAPGGSNDAAGGGSSATPRAARAIAQLAVRAESAITGAAKGSPNAVGVIFRIGGLSAAIGAYLSWRLGKRWAQGRPA</sequence>
<dbReference type="PANTHER" id="PTHR19432:SF91">
    <property type="entry name" value="GENERAL ALPHA-GLUCOSIDE PERMEASE"/>
    <property type="match status" value="1"/>
</dbReference>
<organism evidence="8 9">
    <name type="scientific">Vanrija pseudolonga</name>
    <dbReference type="NCBI Taxonomy" id="143232"/>
    <lineage>
        <taxon>Eukaryota</taxon>
        <taxon>Fungi</taxon>
        <taxon>Dikarya</taxon>
        <taxon>Basidiomycota</taxon>
        <taxon>Agaricomycotina</taxon>
        <taxon>Tremellomycetes</taxon>
        <taxon>Trichosporonales</taxon>
        <taxon>Trichosporonaceae</taxon>
        <taxon>Vanrija</taxon>
    </lineage>
</organism>
<evidence type="ECO:0000256" key="5">
    <source>
        <dbReference type="ARBA" id="ARBA00023136"/>
    </source>
</evidence>
<evidence type="ECO:0000256" key="1">
    <source>
        <dbReference type="ARBA" id="ARBA00004141"/>
    </source>
</evidence>
<reference evidence="8" key="1">
    <citation type="submission" date="2023-10" db="EMBL/GenBank/DDBJ databases">
        <authorList>
            <person name="Noh H."/>
        </authorList>
    </citation>
    <scope>NUCLEOTIDE SEQUENCE</scope>
    <source>
        <strain evidence="8">DUCC4014</strain>
    </source>
</reference>
<evidence type="ECO:0000256" key="7">
    <source>
        <dbReference type="SAM" id="Phobius"/>
    </source>
</evidence>
<accession>A0AAF1BF89</accession>
<feature type="transmembrane region" description="Helical" evidence="7">
    <location>
        <begin position="327"/>
        <end position="346"/>
    </location>
</feature>
<evidence type="ECO:0000256" key="4">
    <source>
        <dbReference type="ARBA" id="ARBA00022989"/>
    </source>
</evidence>
<dbReference type="RefSeq" id="XP_062623069.1">
    <property type="nucleotide sequence ID" value="XM_062767085.1"/>
</dbReference>
<protein>
    <submittedName>
        <fullName evidence="8">General alpha-glucoside permease</fullName>
    </submittedName>
</protein>
<evidence type="ECO:0000256" key="6">
    <source>
        <dbReference type="SAM" id="MobiDB-lite"/>
    </source>
</evidence>
<evidence type="ECO:0000313" key="9">
    <source>
        <dbReference type="Proteomes" id="UP000827549"/>
    </source>
</evidence>
<dbReference type="Gene3D" id="1.20.1250.20">
    <property type="entry name" value="MFS general substrate transporter like domains"/>
    <property type="match status" value="1"/>
</dbReference>
<dbReference type="InterPro" id="IPR036259">
    <property type="entry name" value="MFS_trans_sf"/>
</dbReference>
<feature type="region of interest" description="Disordered" evidence="6">
    <location>
        <begin position="508"/>
        <end position="539"/>
    </location>
</feature>
<feature type="transmembrane region" description="Helical" evidence="7">
    <location>
        <begin position="141"/>
        <end position="162"/>
    </location>
</feature>
<dbReference type="Proteomes" id="UP000827549">
    <property type="component" value="Chromosome 1"/>
</dbReference>
<feature type="transmembrane region" description="Helical" evidence="7">
    <location>
        <begin position="259"/>
        <end position="283"/>
    </location>
</feature>
<feature type="transmembrane region" description="Helical" evidence="7">
    <location>
        <begin position="428"/>
        <end position="446"/>
    </location>
</feature>
<feature type="region of interest" description="Disordered" evidence="6">
    <location>
        <begin position="571"/>
        <end position="592"/>
    </location>
</feature>
<feature type="transmembrane region" description="Helical" evidence="7">
    <location>
        <begin position="110"/>
        <end position="129"/>
    </location>
</feature>
<keyword evidence="5 7" id="KW-0472">Membrane</keyword>
<evidence type="ECO:0000256" key="2">
    <source>
        <dbReference type="ARBA" id="ARBA00022448"/>
    </source>
</evidence>
<dbReference type="AlphaFoldDB" id="A0AAF1BF89"/>
<dbReference type="GO" id="GO:0005886">
    <property type="term" value="C:plasma membrane"/>
    <property type="evidence" value="ECO:0007669"/>
    <property type="project" value="TreeGrafter"/>
</dbReference>